<dbReference type="InterPro" id="IPR012427">
    <property type="entry name" value="DUF1622"/>
</dbReference>
<dbReference type="PANTHER" id="PTHR38468">
    <property type="entry name" value="SLL0939 PROTEIN"/>
    <property type="match status" value="1"/>
</dbReference>
<evidence type="ECO:0000313" key="2">
    <source>
        <dbReference type="EMBL" id="MCC2220702.1"/>
    </source>
</evidence>
<comment type="caution">
    <text evidence="2">The sequence shown here is derived from an EMBL/GenBank/DDBJ whole genome shotgun (WGS) entry which is preliminary data.</text>
</comment>
<dbReference type="EMBL" id="JAJEQN010000006">
    <property type="protein sequence ID" value="MCC2220702.1"/>
    <property type="molecule type" value="Genomic_DNA"/>
</dbReference>
<protein>
    <submittedName>
        <fullName evidence="2">DUF1622 domain-containing protein</fullName>
    </submittedName>
</protein>
<keyword evidence="3" id="KW-1185">Reference proteome</keyword>
<keyword evidence="1" id="KW-0812">Transmembrane</keyword>
<reference evidence="2 3" key="1">
    <citation type="submission" date="2021-10" db="EMBL/GenBank/DDBJ databases">
        <title>Anaerobic single-cell dispensing facilitates the cultivation of human gut bacteria.</title>
        <authorList>
            <person name="Afrizal A."/>
        </authorList>
    </citation>
    <scope>NUCLEOTIDE SEQUENCE [LARGE SCALE GENOMIC DNA]</scope>
    <source>
        <strain evidence="2 3">CLA-AA-H224</strain>
    </source>
</reference>
<organism evidence="2 3">
    <name type="scientific">Anthropogastromicrobium aceti</name>
    <dbReference type="NCBI Taxonomy" id="2981768"/>
    <lineage>
        <taxon>Bacteria</taxon>
        <taxon>Bacillati</taxon>
        <taxon>Bacillota</taxon>
        <taxon>Clostridia</taxon>
        <taxon>Lachnospirales</taxon>
        <taxon>Lachnospiraceae</taxon>
        <taxon>Anthropogastromicrobium</taxon>
    </lineage>
</organism>
<proteinExistence type="predicted"/>
<evidence type="ECO:0000313" key="3">
    <source>
        <dbReference type="Proteomes" id="UP001198200"/>
    </source>
</evidence>
<feature type="transmembrane region" description="Helical" evidence="1">
    <location>
        <begin position="84"/>
        <end position="103"/>
    </location>
</feature>
<gene>
    <name evidence="2" type="ORF">LKD48_03450</name>
</gene>
<sequence length="126" mass="14308">MSAEFLDFILEVVISYLVPILELIGVFIVAYGTIKSFIKFIRSGLNSDDTRVKIDLAETLALSLEFKMAGEILKTVVSHTIEELSILGAVIVLRALLTFLIHWELKMERQTEHAEREHAKIHEKAK</sequence>
<dbReference type="AlphaFoldDB" id="A0AAE3E267"/>
<accession>A0AAE3E267</accession>
<feature type="transmembrane region" description="Helical" evidence="1">
    <location>
        <begin position="12"/>
        <end position="34"/>
    </location>
</feature>
<dbReference type="PANTHER" id="PTHR38468:SF1">
    <property type="entry name" value="SLL0939 PROTEIN"/>
    <property type="match status" value="1"/>
</dbReference>
<dbReference type="Proteomes" id="UP001198200">
    <property type="component" value="Unassembled WGS sequence"/>
</dbReference>
<keyword evidence="1" id="KW-1133">Transmembrane helix</keyword>
<name>A0AAE3E267_9FIRM</name>
<dbReference type="Pfam" id="PF07784">
    <property type="entry name" value="DUF1622"/>
    <property type="match status" value="1"/>
</dbReference>
<dbReference type="RefSeq" id="WP_308731200.1">
    <property type="nucleotide sequence ID" value="NZ_JAJEQN010000006.1"/>
</dbReference>
<keyword evidence="1" id="KW-0472">Membrane</keyword>
<evidence type="ECO:0000256" key="1">
    <source>
        <dbReference type="SAM" id="Phobius"/>
    </source>
</evidence>